<evidence type="ECO:0000313" key="1">
    <source>
        <dbReference type="EMBL" id="WUX54936.1"/>
    </source>
</evidence>
<proteinExistence type="predicted"/>
<organism evidence="1 2">
    <name type="scientific">Streptomyces niveus</name>
    <name type="common">Streptomyces spheroides</name>
    <dbReference type="NCBI Taxonomy" id="193462"/>
    <lineage>
        <taxon>Bacteria</taxon>
        <taxon>Bacillati</taxon>
        <taxon>Actinomycetota</taxon>
        <taxon>Actinomycetes</taxon>
        <taxon>Kitasatosporales</taxon>
        <taxon>Streptomycetaceae</taxon>
        <taxon>Streptomyces</taxon>
    </lineage>
</organism>
<gene>
    <name evidence="1" type="ORF">OG442_27240</name>
</gene>
<reference evidence="1" key="1">
    <citation type="submission" date="2022-10" db="EMBL/GenBank/DDBJ databases">
        <title>The complete genomes of actinobacterial strains from the NBC collection.</title>
        <authorList>
            <person name="Joergensen T.S."/>
            <person name="Alvarez Arevalo M."/>
            <person name="Sterndorff E.B."/>
            <person name="Faurdal D."/>
            <person name="Vuksanovic O."/>
            <person name="Mourched A.-S."/>
            <person name="Charusanti P."/>
            <person name="Shaw S."/>
            <person name="Blin K."/>
            <person name="Weber T."/>
        </authorList>
    </citation>
    <scope>NUCLEOTIDE SEQUENCE</scope>
    <source>
        <strain evidence="1">NBC_01432</strain>
    </source>
</reference>
<protein>
    <submittedName>
        <fullName evidence="1">Uncharacterized protein</fullName>
    </submittedName>
</protein>
<keyword evidence="2" id="KW-1185">Reference proteome</keyword>
<dbReference type="RefSeq" id="WP_329078628.1">
    <property type="nucleotide sequence ID" value="NZ_CP109393.1"/>
</dbReference>
<dbReference type="EMBL" id="CP109495">
    <property type="protein sequence ID" value="WUX54936.1"/>
    <property type="molecule type" value="Genomic_DNA"/>
</dbReference>
<accession>A0ABZ2A968</accession>
<evidence type="ECO:0000313" key="2">
    <source>
        <dbReference type="Proteomes" id="UP001432209"/>
    </source>
</evidence>
<sequence length="109" mass="11651">MARMWMGIAGAGVVAAVAAGAFLVGVAWEDSLPPVTESARPPAESAYPQTRAEAVDAWTVELKKAGEELPENWEILTTEEIKGRYVSQRVANAPKAEDIDPGMARRVGD</sequence>
<dbReference type="Proteomes" id="UP001432209">
    <property type="component" value="Chromosome"/>
</dbReference>
<name>A0ABZ2A968_STRNV</name>